<dbReference type="InterPro" id="IPR050224">
    <property type="entry name" value="TALE_homeobox"/>
</dbReference>
<dbReference type="PANTHER" id="PTHR11850">
    <property type="entry name" value="HOMEOBOX PROTEIN TRANSCRIPTION FACTORS"/>
    <property type="match status" value="1"/>
</dbReference>
<comment type="subcellular location">
    <subcellularLocation>
        <location evidence="1 5">Nucleus</location>
    </subcellularLocation>
</comment>
<dbReference type="SUPFAM" id="SSF46689">
    <property type="entry name" value="Homeodomain-like"/>
    <property type="match status" value="1"/>
</dbReference>
<dbReference type="InterPro" id="IPR008422">
    <property type="entry name" value="KN_HD"/>
</dbReference>
<evidence type="ECO:0000259" key="8">
    <source>
        <dbReference type="PROSITE" id="PS51213"/>
    </source>
</evidence>
<evidence type="ECO:0000256" key="5">
    <source>
        <dbReference type="PROSITE-ProRule" id="PRU00108"/>
    </source>
</evidence>
<dbReference type="InterPro" id="IPR005541">
    <property type="entry name" value="KNOX2"/>
</dbReference>
<dbReference type="Pfam" id="PF03791">
    <property type="entry name" value="KNOX2"/>
    <property type="match status" value="1"/>
</dbReference>
<evidence type="ECO:0000256" key="4">
    <source>
        <dbReference type="ARBA" id="ARBA00023242"/>
    </source>
</evidence>
<dbReference type="EMBL" id="JBBPBM010000001">
    <property type="protein sequence ID" value="KAK8600991.1"/>
    <property type="molecule type" value="Genomic_DNA"/>
</dbReference>
<proteinExistence type="inferred from homology"/>
<dbReference type="Pfam" id="PF03790">
    <property type="entry name" value="KNOX1"/>
    <property type="match status" value="1"/>
</dbReference>
<dbReference type="SMART" id="SM01256">
    <property type="entry name" value="KNOX2"/>
    <property type="match status" value="1"/>
</dbReference>
<dbReference type="SMART" id="SM01255">
    <property type="entry name" value="KNOX1"/>
    <property type="match status" value="1"/>
</dbReference>
<keyword evidence="3 5" id="KW-0371">Homeobox</keyword>
<dbReference type="InterPro" id="IPR001356">
    <property type="entry name" value="HD"/>
</dbReference>
<keyword evidence="2 5" id="KW-0238">DNA-binding</keyword>
<dbReference type="InterPro" id="IPR017970">
    <property type="entry name" value="Homeobox_CS"/>
</dbReference>
<evidence type="ECO:0000259" key="7">
    <source>
        <dbReference type="PROSITE" id="PS50071"/>
    </source>
</evidence>
<dbReference type="InterPro" id="IPR009057">
    <property type="entry name" value="Homeodomain-like_sf"/>
</dbReference>
<feature type="domain" description="Homeobox" evidence="7">
    <location>
        <begin position="271"/>
        <end position="334"/>
    </location>
</feature>
<evidence type="ECO:0000256" key="2">
    <source>
        <dbReference type="ARBA" id="ARBA00023125"/>
    </source>
</evidence>
<gene>
    <name evidence="9" type="ORF">V6N12_050836</name>
</gene>
<evidence type="ECO:0000256" key="6">
    <source>
        <dbReference type="PROSITE-ProRule" id="PRU00559"/>
    </source>
</evidence>
<comment type="caution">
    <text evidence="9">The sequence shown here is derived from an EMBL/GenBank/DDBJ whole genome shotgun (WGS) entry which is preliminary data.</text>
</comment>
<dbReference type="Proteomes" id="UP001472677">
    <property type="component" value="Unassembled WGS sequence"/>
</dbReference>
<feature type="domain" description="ELK" evidence="8">
    <location>
        <begin position="251"/>
        <end position="271"/>
    </location>
</feature>
<dbReference type="Pfam" id="PF03789">
    <property type="entry name" value="ELK"/>
    <property type="match status" value="1"/>
</dbReference>
<accession>A0ABR2GER5</accession>
<keyword evidence="4 5" id="KW-0539">Nucleus</keyword>
<dbReference type="PROSITE" id="PS51213">
    <property type="entry name" value="ELK"/>
    <property type="match status" value="1"/>
</dbReference>
<protein>
    <submittedName>
        <fullName evidence="9">Uncharacterized protein</fullName>
    </submittedName>
</protein>
<name>A0ABR2GER5_9ROSI</name>
<dbReference type="CDD" id="cd00086">
    <property type="entry name" value="homeodomain"/>
    <property type="match status" value="1"/>
</dbReference>
<dbReference type="Pfam" id="PF05920">
    <property type="entry name" value="Homeobox_KN"/>
    <property type="match status" value="1"/>
</dbReference>
<evidence type="ECO:0000313" key="10">
    <source>
        <dbReference type="Proteomes" id="UP001472677"/>
    </source>
</evidence>
<evidence type="ECO:0000256" key="3">
    <source>
        <dbReference type="ARBA" id="ARBA00023155"/>
    </source>
</evidence>
<evidence type="ECO:0000256" key="1">
    <source>
        <dbReference type="ARBA" id="ARBA00004123"/>
    </source>
</evidence>
<dbReference type="InterPro" id="IPR005540">
    <property type="entry name" value="KNOX1"/>
</dbReference>
<keyword evidence="10" id="KW-1185">Reference proteome</keyword>
<dbReference type="InterPro" id="IPR005539">
    <property type="entry name" value="ELK_dom"/>
</dbReference>
<dbReference type="Gene3D" id="1.10.10.60">
    <property type="entry name" value="Homeodomain-like"/>
    <property type="match status" value="1"/>
</dbReference>
<dbReference type="SMART" id="SM00389">
    <property type="entry name" value="HOX"/>
    <property type="match status" value="1"/>
</dbReference>
<feature type="DNA-binding region" description="Homeobox; TALE-type" evidence="5">
    <location>
        <begin position="272"/>
        <end position="335"/>
    </location>
</feature>
<comment type="similarity">
    <text evidence="6">Belongs to the TALE/KNOX homeobox family.</text>
</comment>
<dbReference type="SMART" id="SM01188">
    <property type="entry name" value="ELK"/>
    <property type="match status" value="1"/>
</dbReference>
<dbReference type="PROSITE" id="PS00027">
    <property type="entry name" value="HOMEOBOX_1"/>
    <property type="match status" value="1"/>
</dbReference>
<evidence type="ECO:0000313" key="9">
    <source>
        <dbReference type="EMBL" id="KAK8600991.1"/>
    </source>
</evidence>
<reference evidence="9 10" key="1">
    <citation type="journal article" date="2024" name="G3 (Bethesda)">
        <title>Genome assembly of Hibiscus sabdariffa L. provides insights into metabolisms of medicinal natural products.</title>
        <authorList>
            <person name="Kim T."/>
        </authorList>
    </citation>
    <scope>NUCLEOTIDE SEQUENCE [LARGE SCALE GENOMIC DNA]</scope>
    <source>
        <strain evidence="9">TK-2024</strain>
        <tissue evidence="9">Old leaves</tissue>
    </source>
</reference>
<organism evidence="9 10">
    <name type="scientific">Hibiscus sabdariffa</name>
    <name type="common">roselle</name>
    <dbReference type="NCBI Taxonomy" id="183260"/>
    <lineage>
        <taxon>Eukaryota</taxon>
        <taxon>Viridiplantae</taxon>
        <taxon>Streptophyta</taxon>
        <taxon>Embryophyta</taxon>
        <taxon>Tracheophyta</taxon>
        <taxon>Spermatophyta</taxon>
        <taxon>Magnoliopsida</taxon>
        <taxon>eudicotyledons</taxon>
        <taxon>Gunneridae</taxon>
        <taxon>Pentapetalae</taxon>
        <taxon>rosids</taxon>
        <taxon>malvids</taxon>
        <taxon>Malvales</taxon>
        <taxon>Malvaceae</taxon>
        <taxon>Malvoideae</taxon>
        <taxon>Hibiscus</taxon>
    </lineage>
</organism>
<sequence length="360" mass="41334">MEEYNQINEKSTPSGNFLYSSQVLASNSSPYGRAIIDSNVINQQTQIPLTSFHLQSSERCQSEGQPIVKTEASTTSQHGQKFHNPFLRGHQAIHHQQEGNESSSELEAIKSKIIAHPQWSNLVEAYMDCQKVGAPTEVVARLADIRQEFEARQRSSVTSGDNSKDPELDQFMEAYHDMLVKHREELTRPIQEAWDFKRRIEAQLNMLGNGPVRIFNSDKRCEGVGSSEEDEDNSGGETEVTEIYPCVEGRELKNHLLRKYRGYLSSLKQQVSKKKKKGTLPKEARQKLLSWWELHYNWPYPSETEKVALAESTGLDQKQINNWFINQRKRHWKPSGDMQFKDMVMDGHYMGDGPYCLGPW</sequence>
<dbReference type="PROSITE" id="PS50071">
    <property type="entry name" value="HOMEOBOX_2"/>
    <property type="match status" value="1"/>
</dbReference>